<reference evidence="2" key="1">
    <citation type="journal article" date="2019" name="Environ. Microbiol.">
        <title>Fungal ecological strategies reflected in gene transcription - a case study of two litter decomposers.</title>
        <authorList>
            <person name="Barbi F."/>
            <person name="Kohler A."/>
            <person name="Barry K."/>
            <person name="Baskaran P."/>
            <person name="Daum C."/>
            <person name="Fauchery L."/>
            <person name="Ihrmark K."/>
            <person name="Kuo A."/>
            <person name="LaButti K."/>
            <person name="Lipzen A."/>
            <person name="Morin E."/>
            <person name="Grigoriev I.V."/>
            <person name="Henrissat B."/>
            <person name="Lindahl B."/>
            <person name="Martin F."/>
        </authorList>
    </citation>
    <scope>NUCLEOTIDE SEQUENCE</scope>
    <source>
        <strain evidence="2">JB14</strain>
    </source>
</reference>
<gene>
    <name evidence="2" type="ORF">BT96DRAFT_512420</name>
</gene>
<sequence>MQLITKFLALASITAVASASLLTHVNALAFSNLAVTPLEAAVTVYHAQSIPSWQLHAHSRGLWSSWMAMQYRYLDGQLLLWPHLLWR</sequence>
<dbReference type="AlphaFoldDB" id="A0A6A4HZ91"/>
<organism evidence="2 3">
    <name type="scientific">Gymnopus androsaceus JB14</name>
    <dbReference type="NCBI Taxonomy" id="1447944"/>
    <lineage>
        <taxon>Eukaryota</taxon>
        <taxon>Fungi</taxon>
        <taxon>Dikarya</taxon>
        <taxon>Basidiomycota</taxon>
        <taxon>Agaricomycotina</taxon>
        <taxon>Agaricomycetes</taxon>
        <taxon>Agaricomycetidae</taxon>
        <taxon>Agaricales</taxon>
        <taxon>Marasmiineae</taxon>
        <taxon>Omphalotaceae</taxon>
        <taxon>Gymnopus</taxon>
    </lineage>
</organism>
<keyword evidence="1" id="KW-0732">Signal</keyword>
<feature type="signal peptide" evidence="1">
    <location>
        <begin position="1"/>
        <end position="19"/>
    </location>
</feature>
<dbReference type="EMBL" id="ML769429">
    <property type="protein sequence ID" value="KAE9403050.1"/>
    <property type="molecule type" value="Genomic_DNA"/>
</dbReference>
<evidence type="ECO:0000256" key="1">
    <source>
        <dbReference type="SAM" id="SignalP"/>
    </source>
</evidence>
<keyword evidence="3" id="KW-1185">Reference proteome</keyword>
<evidence type="ECO:0000313" key="2">
    <source>
        <dbReference type="EMBL" id="KAE9403050.1"/>
    </source>
</evidence>
<evidence type="ECO:0000313" key="3">
    <source>
        <dbReference type="Proteomes" id="UP000799118"/>
    </source>
</evidence>
<proteinExistence type="predicted"/>
<accession>A0A6A4HZ91</accession>
<feature type="chain" id="PRO_5025425113" evidence="1">
    <location>
        <begin position="20"/>
        <end position="87"/>
    </location>
</feature>
<dbReference type="Proteomes" id="UP000799118">
    <property type="component" value="Unassembled WGS sequence"/>
</dbReference>
<protein>
    <submittedName>
        <fullName evidence="2">Uncharacterized protein</fullName>
    </submittedName>
</protein>
<name>A0A6A4HZ91_9AGAR</name>